<dbReference type="SUPFAM" id="SSF55874">
    <property type="entry name" value="ATPase domain of HSP90 chaperone/DNA topoisomerase II/histidine kinase"/>
    <property type="match status" value="1"/>
</dbReference>
<dbReference type="GO" id="GO:0005524">
    <property type="term" value="F:ATP binding"/>
    <property type="evidence" value="ECO:0007669"/>
    <property type="project" value="UniProtKB-KW"/>
</dbReference>
<evidence type="ECO:0000256" key="4">
    <source>
        <dbReference type="ARBA" id="ARBA00022475"/>
    </source>
</evidence>
<evidence type="ECO:0000256" key="5">
    <source>
        <dbReference type="ARBA" id="ARBA00022553"/>
    </source>
</evidence>
<keyword evidence="20" id="KW-1185">Reference proteome</keyword>
<dbReference type="InterPro" id="IPR004358">
    <property type="entry name" value="Sig_transdc_His_kin-like_C"/>
</dbReference>
<evidence type="ECO:0000256" key="7">
    <source>
        <dbReference type="ARBA" id="ARBA00022692"/>
    </source>
</evidence>
<reference evidence="20 21" key="1">
    <citation type="submission" date="2019-10" db="EMBL/GenBank/DDBJ databases">
        <title>Poseidonibacter ostreae sp. nov., isolated from the gut of the Ostrea denselamellosa.</title>
        <authorList>
            <person name="Choi A."/>
        </authorList>
    </citation>
    <scope>NUCLEOTIDE SEQUENCE [LARGE SCALE GENOMIC DNA]</scope>
    <source>
        <strain evidence="18 21">SJOD-M-33</strain>
        <strain evidence="19 20">SJOD-M-5</strain>
    </source>
</reference>
<proteinExistence type="predicted"/>
<dbReference type="InterPro" id="IPR005467">
    <property type="entry name" value="His_kinase_dom"/>
</dbReference>
<keyword evidence="11 15" id="KW-1133">Transmembrane helix</keyword>
<dbReference type="InterPro" id="IPR003661">
    <property type="entry name" value="HisK_dim/P_dom"/>
</dbReference>
<feature type="domain" description="HAMP" evidence="17">
    <location>
        <begin position="355"/>
        <end position="408"/>
    </location>
</feature>
<feature type="transmembrane region" description="Helical" evidence="15">
    <location>
        <begin position="333"/>
        <end position="354"/>
    </location>
</feature>
<evidence type="ECO:0000256" key="13">
    <source>
        <dbReference type="ARBA" id="ARBA00023136"/>
    </source>
</evidence>
<dbReference type="InterPro" id="IPR033479">
    <property type="entry name" value="dCache_1"/>
</dbReference>
<dbReference type="PANTHER" id="PTHR43065">
    <property type="entry name" value="SENSOR HISTIDINE KINASE"/>
    <property type="match status" value="1"/>
</dbReference>
<keyword evidence="7 15" id="KW-0812">Transmembrane</keyword>
<dbReference type="EC" id="2.7.13.3" evidence="3"/>
<dbReference type="Gene3D" id="6.10.340.10">
    <property type="match status" value="1"/>
</dbReference>
<dbReference type="PROSITE" id="PS50885">
    <property type="entry name" value="HAMP"/>
    <property type="match status" value="1"/>
</dbReference>
<feature type="transmembrane region" description="Helical" evidence="15">
    <location>
        <begin position="7"/>
        <end position="30"/>
    </location>
</feature>
<evidence type="ECO:0000313" key="18">
    <source>
        <dbReference type="EMBL" id="KAB7886096.1"/>
    </source>
</evidence>
<dbReference type="Gene3D" id="3.30.450.20">
    <property type="entry name" value="PAS domain"/>
    <property type="match status" value="1"/>
</dbReference>
<dbReference type="SMART" id="SM00387">
    <property type="entry name" value="HATPase_c"/>
    <property type="match status" value="1"/>
</dbReference>
<dbReference type="Pfam" id="PF02743">
    <property type="entry name" value="dCache_1"/>
    <property type="match status" value="1"/>
</dbReference>
<evidence type="ECO:0000256" key="9">
    <source>
        <dbReference type="ARBA" id="ARBA00022777"/>
    </source>
</evidence>
<keyword evidence="14" id="KW-0175">Coiled coil</keyword>
<dbReference type="Gene3D" id="1.10.287.130">
    <property type="match status" value="1"/>
</dbReference>
<evidence type="ECO:0000256" key="6">
    <source>
        <dbReference type="ARBA" id="ARBA00022679"/>
    </source>
</evidence>
<comment type="subcellular location">
    <subcellularLocation>
        <location evidence="2">Cell membrane</location>
        <topology evidence="2">Multi-pass membrane protein</topology>
    </subcellularLocation>
</comment>
<dbReference type="EMBL" id="WFKJ01000031">
    <property type="protein sequence ID" value="KAB7889818.1"/>
    <property type="molecule type" value="Genomic_DNA"/>
</dbReference>
<keyword evidence="10" id="KW-0067">ATP-binding</keyword>
<evidence type="ECO:0000313" key="19">
    <source>
        <dbReference type="EMBL" id="KAB7889818.1"/>
    </source>
</evidence>
<dbReference type="Pfam" id="PF02518">
    <property type="entry name" value="HATPase_c"/>
    <property type="match status" value="1"/>
</dbReference>
<dbReference type="InterPro" id="IPR036097">
    <property type="entry name" value="HisK_dim/P_sf"/>
</dbReference>
<keyword evidence="13 15" id="KW-0472">Membrane</keyword>
<dbReference type="GO" id="GO:0005886">
    <property type="term" value="C:plasma membrane"/>
    <property type="evidence" value="ECO:0007669"/>
    <property type="project" value="UniProtKB-SubCell"/>
</dbReference>
<dbReference type="InterPro" id="IPR003594">
    <property type="entry name" value="HATPase_dom"/>
</dbReference>
<dbReference type="Pfam" id="PF00512">
    <property type="entry name" value="HisKA"/>
    <property type="match status" value="1"/>
</dbReference>
<evidence type="ECO:0000256" key="2">
    <source>
        <dbReference type="ARBA" id="ARBA00004651"/>
    </source>
</evidence>
<dbReference type="SMART" id="SM00304">
    <property type="entry name" value="HAMP"/>
    <property type="match status" value="1"/>
</dbReference>
<dbReference type="InterPro" id="IPR003660">
    <property type="entry name" value="HAMP_dom"/>
</dbReference>
<keyword evidence="6" id="KW-0808">Transferase</keyword>
<dbReference type="SUPFAM" id="SSF158472">
    <property type="entry name" value="HAMP domain-like"/>
    <property type="match status" value="1"/>
</dbReference>
<dbReference type="Proteomes" id="UP000461010">
    <property type="component" value="Unassembled WGS sequence"/>
</dbReference>
<name>A0A6L4WRE2_9BACT</name>
<gene>
    <name evidence="19" type="ORF">GBG18_10255</name>
    <name evidence="18" type="ORF">GBG19_12795</name>
</gene>
<organism evidence="18 21">
    <name type="scientific">Poseidonibacter ostreae</name>
    <dbReference type="NCBI Taxonomy" id="2654171"/>
    <lineage>
        <taxon>Bacteria</taxon>
        <taxon>Pseudomonadati</taxon>
        <taxon>Campylobacterota</taxon>
        <taxon>Epsilonproteobacteria</taxon>
        <taxon>Campylobacterales</taxon>
        <taxon>Arcobacteraceae</taxon>
        <taxon>Poseidonibacter</taxon>
    </lineage>
</organism>
<feature type="coiled-coil region" evidence="14">
    <location>
        <begin position="364"/>
        <end position="452"/>
    </location>
</feature>
<dbReference type="CDD" id="cd06225">
    <property type="entry name" value="HAMP"/>
    <property type="match status" value="1"/>
</dbReference>
<evidence type="ECO:0000256" key="3">
    <source>
        <dbReference type="ARBA" id="ARBA00012438"/>
    </source>
</evidence>
<dbReference type="Pfam" id="PF00672">
    <property type="entry name" value="HAMP"/>
    <property type="match status" value="1"/>
</dbReference>
<comment type="catalytic activity">
    <reaction evidence="1">
        <text>ATP + protein L-histidine = ADP + protein N-phospho-L-histidine.</text>
        <dbReference type="EC" id="2.7.13.3"/>
    </reaction>
</comment>
<dbReference type="PRINTS" id="PR00344">
    <property type="entry name" value="BCTRLSENSOR"/>
</dbReference>
<dbReference type="PANTHER" id="PTHR43065:SF10">
    <property type="entry name" value="PEROXIDE STRESS-ACTIVATED HISTIDINE KINASE MAK3"/>
    <property type="match status" value="1"/>
</dbReference>
<evidence type="ECO:0000256" key="8">
    <source>
        <dbReference type="ARBA" id="ARBA00022741"/>
    </source>
</evidence>
<evidence type="ECO:0000256" key="10">
    <source>
        <dbReference type="ARBA" id="ARBA00022840"/>
    </source>
</evidence>
<evidence type="ECO:0000256" key="15">
    <source>
        <dbReference type="SAM" id="Phobius"/>
    </source>
</evidence>
<evidence type="ECO:0000259" key="16">
    <source>
        <dbReference type="PROSITE" id="PS50109"/>
    </source>
</evidence>
<dbReference type="CDD" id="cd00082">
    <property type="entry name" value="HisKA"/>
    <property type="match status" value="1"/>
</dbReference>
<evidence type="ECO:0000313" key="20">
    <source>
        <dbReference type="Proteomes" id="UP000461010"/>
    </source>
</evidence>
<feature type="domain" description="Histidine kinase" evidence="16">
    <location>
        <begin position="468"/>
        <end position="689"/>
    </location>
</feature>
<keyword evidence="5" id="KW-0597">Phosphoprotein</keyword>
<dbReference type="SUPFAM" id="SSF47384">
    <property type="entry name" value="Homodimeric domain of signal transducing histidine kinase"/>
    <property type="match status" value="1"/>
</dbReference>
<dbReference type="Proteomes" id="UP000472839">
    <property type="component" value="Unassembled WGS sequence"/>
</dbReference>
<dbReference type="SUPFAM" id="SSF103190">
    <property type="entry name" value="Sensory domain-like"/>
    <property type="match status" value="1"/>
</dbReference>
<dbReference type="GO" id="GO:0000155">
    <property type="term" value="F:phosphorelay sensor kinase activity"/>
    <property type="evidence" value="ECO:0007669"/>
    <property type="project" value="InterPro"/>
</dbReference>
<evidence type="ECO:0000256" key="14">
    <source>
        <dbReference type="SAM" id="Coils"/>
    </source>
</evidence>
<sequence>MKFSIKNILIFSFSIIMFITIFFIILSSYYSSKNIMSEHTRQIMENISSFAVDKSEYYMGIASKATKLTKELESSSVINNNNPKIMMKYFHEQMKINEQFSAIYYANSNGEFYMLNKNKNGYMEKSITLNENKRVVKKLFFNNTTNKKTIVFDENDNYDPTIRPWFIQAVKTKRLNWTDPYAFFTSKKPGITTSVPIYENNKLKGVVGIDIEIDDLSIFINNLKISENGKVFMMDKSLNMMSFPIKNINSINKKPRLLKLKEINNEIVKKAYSELLKSTKIETFSKKTFLTFTHENEDYSAMFFPFIKNDITWIIGMYAPENDYLSLIKKNQLIGIVLTLIIGLISIVFIYKIAGIISKPIRRLENMAHELKELNLDIDAIELSPITEINEAIESFNTMKDSLKTNQVMLENLNATLEEKVENKTFELKELNDKLEEKIQQRIEELKEKDLILIQQTKMAAMGEMLENIAHQWRQPLSSISTASTGVKLLKELDVLKDEDLNKNMDSINESAQYLSQTIEDFRGFFDPRNSKLKQFNISHAINKTLKLVNSQFVSKDIKIIKNIEDISIITIENELIQVFVNILNNSRDALQKLENKEKFVFIDTYKKDNKLIIEIKDNAKGIKEEIINKIFDPYFTTKHQSQGTGVGLYMSENIIRTHLKGSISVRNETFIYNQKSYKGAKFTINIDL</sequence>
<evidence type="ECO:0000256" key="12">
    <source>
        <dbReference type="ARBA" id="ARBA00023012"/>
    </source>
</evidence>
<keyword evidence="4" id="KW-1003">Cell membrane</keyword>
<dbReference type="CDD" id="cd12913">
    <property type="entry name" value="PDC1_MCP_like"/>
    <property type="match status" value="1"/>
</dbReference>
<protein>
    <recommendedName>
        <fullName evidence="3">histidine kinase</fullName>
        <ecNumber evidence="3">2.7.13.3</ecNumber>
    </recommendedName>
</protein>
<dbReference type="EMBL" id="WFKK01000046">
    <property type="protein sequence ID" value="KAB7886096.1"/>
    <property type="molecule type" value="Genomic_DNA"/>
</dbReference>
<keyword evidence="9" id="KW-0418">Kinase</keyword>
<comment type="caution">
    <text evidence="18">The sequence shown here is derived from an EMBL/GenBank/DDBJ whole genome shotgun (WGS) entry which is preliminary data.</text>
</comment>
<dbReference type="Gene3D" id="3.30.565.10">
    <property type="entry name" value="Histidine kinase-like ATPase, C-terminal domain"/>
    <property type="match status" value="1"/>
</dbReference>
<dbReference type="InterPro" id="IPR036890">
    <property type="entry name" value="HATPase_C_sf"/>
</dbReference>
<dbReference type="SMART" id="SM00388">
    <property type="entry name" value="HisKA"/>
    <property type="match status" value="1"/>
</dbReference>
<keyword evidence="8" id="KW-0547">Nucleotide-binding</keyword>
<dbReference type="AlphaFoldDB" id="A0A6L4WRE2"/>
<dbReference type="PROSITE" id="PS50109">
    <property type="entry name" value="HIS_KIN"/>
    <property type="match status" value="1"/>
</dbReference>
<evidence type="ECO:0000256" key="11">
    <source>
        <dbReference type="ARBA" id="ARBA00022989"/>
    </source>
</evidence>
<evidence type="ECO:0000313" key="21">
    <source>
        <dbReference type="Proteomes" id="UP000472839"/>
    </source>
</evidence>
<evidence type="ECO:0000256" key="1">
    <source>
        <dbReference type="ARBA" id="ARBA00000085"/>
    </source>
</evidence>
<accession>A0A6L4WRE2</accession>
<keyword evidence="12" id="KW-0902">Two-component regulatory system</keyword>
<dbReference type="InterPro" id="IPR029151">
    <property type="entry name" value="Sensor-like_sf"/>
</dbReference>
<evidence type="ECO:0000259" key="17">
    <source>
        <dbReference type="PROSITE" id="PS50885"/>
    </source>
</evidence>